<dbReference type="Gene3D" id="1.10.287.70">
    <property type="match status" value="1"/>
</dbReference>
<dbReference type="Pfam" id="PF20519">
    <property type="entry name" value="Polycystin_dom"/>
    <property type="match status" value="1"/>
</dbReference>
<feature type="compositionally biased region" description="Basic and acidic residues" evidence="6">
    <location>
        <begin position="581"/>
        <end position="593"/>
    </location>
</feature>
<dbReference type="GO" id="GO:0016020">
    <property type="term" value="C:membrane"/>
    <property type="evidence" value="ECO:0007669"/>
    <property type="project" value="UniProtKB-SubCell"/>
</dbReference>
<feature type="transmembrane region" description="Helical" evidence="7">
    <location>
        <begin position="6"/>
        <end position="28"/>
    </location>
</feature>
<evidence type="ECO:0000256" key="6">
    <source>
        <dbReference type="SAM" id="MobiDB-lite"/>
    </source>
</evidence>
<organism evidence="9">
    <name type="scientific">Chromera velia CCMP2878</name>
    <dbReference type="NCBI Taxonomy" id="1169474"/>
    <lineage>
        <taxon>Eukaryota</taxon>
        <taxon>Sar</taxon>
        <taxon>Alveolata</taxon>
        <taxon>Colpodellida</taxon>
        <taxon>Chromeraceae</taxon>
        <taxon>Chromera</taxon>
    </lineage>
</organism>
<evidence type="ECO:0000256" key="1">
    <source>
        <dbReference type="ARBA" id="ARBA00004141"/>
    </source>
</evidence>
<sequence>MGAAGNVAYAFLYMLYTCLFAALTLMQLDIEKSFQIQRTIHDILTENPWSAWDFIPGIEDGEDVYGFYNTAFLKALFGDKDNPFYQSQYNATEFEETEFTDEGSPFPTVGIYNILVGGQISLKRWDTFPQETSRPLLQKNYSKIVHARVISETDIDEVNLSQERENRTTWMGPASKTIYKYQHSGGFRQKGGYVLMVDFKDGERSARQIYKKLFDDGWFNYQMQSITTELLFYNPNIATFCFFSLTWVHNAAGHFSFKSDSSFFSLEQYDLAGTFGQERRRQLAIEVIVLSLYLYFLFVEIFKIAKNGISVWLSGGFYRVVDVLQLTLNGVYFGLHIYSIASPGFFSLALPLHIDASNPQSVPWEYTEMQRRAILQEALARLRAVNLFVMFGRTVSIISEISPSTGAVVGIMAAGAWNFVWFTLLMMAFATFDRSALSCFEFLLGRSPLEDMRTADPIMGEIMFYVFIIVFVFILLNTFLSIILSAYDAYEQKTKRDKAEAEQAAASDSKGKVSQDKQVLNDLAGPIREWVLSTCRACKKNLSRGQQKKISQTKKTLRAHSRIGQASPHQALSTAGPLGGNKEDGPEQSHITTEEMKEWRVKAKKIEGRRQVNLDIFSWKEKKISWQFLRVAAMLILLSFSLIFTRRPQYLDNVTSNSEVYGWSSLAIGDQMYAVSETLIGPNDRSALTPQEIAAGNISDTVDINVVYTQNIGFLPGRFSTIAPVILSEPAIDCTTTRCSCTDTLLYNLTELDVLPEANRLYRRDSDGSYSGLGGFAVNLGKSQAEAHATLQALKHAGIFTWRTRDLAFEWVLYNGNFDVFEHAAVAFATFGTGYIKKHALDNTFTLNFFSGGGESAFIRNSLIYVNIAFCVLIVFEIIFIFKDLTDNFYVYWVEAVDKEATKAQKDGYIWLINARQRRAHWSLDWFARDPWNVSDVVTVVLNVTVILMFASILMGEYMQSYNWFAWRISEEAFRALPDPQEVAVQTHVIDRV</sequence>
<protein>
    <recommendedName>
        <fullName evidence="8">Polycystin domain-containing protein</fullName>
    </recommendedName>
</protein>
<keyword evidence="4 7" id="KW-1133">Transmembrane helix</keyword>
<proteinExistence type="inferred from homology"/>
<evidence type="ECO:0000256" key="5">
    <source>
        <dbReference type="ARBA" id="ARBA00023136"/>
    </source>
</evidence>
<feature type="non-terminal residue" evidence="9">
    <location>
        <position position="993"/>
    </location>
</feature>
<feature type="compositionally biased region" description="Basic residues" evidence="6">
    <location>
        <begin position="551"/>
        <end position="561"/>
    </location>
</feature>
<evidence type="ECO:0000313" key="9">
    <source>
        <dbReference type="EMBL" id="CEM51205.1"/>
    </source>
</evidence>
<feature type="transmembrane region" description="Helical" evidence="7">
    <location>
        <begin position="937"/>
        <end position="958"/>
    </location>
</feature>
<feature type="transmembrane region" description="Helical" evidence="7">
    <location>
        <begin position="863"/>
        <end position="882"/>
    </location>
</feature>
<feature type="transmembrane region" description="Helical" evidence="7">
    <location>
        <begin position="462"/>
        <end position="487"/>
    </location>
</feature>
<evidence type="ECO:0000256" key="7">
    <source>
        <dbReference type="SAM" id="Phobius"/>
    </source>
</evidence>
<evidence type="ECO:0000256" key="3">
    <source>
        <dbReference type="ARBA" id="ARBA00022692"/>
    </source>
</evidence>
<evidence type="ECO:0000256" key="4">
    <source>
        <dbReference type="ARBA" id="ARBA00022989"/>
    </source>
</evidence>
<comment type="subcellular location">
    <subcellularLocation>
        <location evidence="1">Membrane</location>
        <topology evidence="1">Multi-pass membrane protein</topology>
    </subcellularLocation>
</comment>
<feature type="region of interest" description="Disordered" evidence="6">
    <location>
        <begin position="546"/>
        <end position="593"/>
    </location>
</feature>
<feature type="transmembrane region" description="Helical" evidence="7">
    <location>
        <begin position="317"/>
        <end position="338"/>
    </location>
</feature>
<keyword evidence="3 7" id="KW-0812">Transmembrane</keyword>
<name>A0A0G4I2T7_9ALVE</name>
<dbReference type="InterPro" id="IPR046791">
    <property type="entry name" value="Polycystin_dom"/>
</dbReference>
<dbReference type="AlphaFoldDB" id="A0A0G4I2T7"/>
<feature type="transmembrane region" description="Helical" evidence="7">
    <location>
        <begin position="405"/>
        <end position="430"/>
    </location>
</feature>
<gene>
    <name evidence="9" type="ORF">Cvel_1727</name>
</gene>
<evidence type="ECO:0000256" key="2">
    <source>
        <dbReference type="ARBA" id="ARBA00007200"/>
    </source>
</evidence>
<evidence type="ECO:0000259" key="8">
    <source>
        <dbReference type="Pfam" id="PF20519"/>
    </source>
</evidence>
<feature type="transmembrane region" description="Helical" evidence="7">
    <location>
        <begin position="624"/>
        <end position="644"/>
    </location>
</feature>
<feature type="transmembrane region" description="Helical" evidence="7">
    <location>
        <begin position="283"/>
        <end position="305"/>
    </location>
</feature>
<dbReference type="EMBL" id="CDMZ01004873">
    <property type="protein sequence ID" value="CEM51205.1"/>
    <property type="molecule type" value="Genomic_DNA"/>
</dbReference>
<keyword evidence="5 7" id="KW-0472">Membrane</keyword>
<dbReference type="PANTHER" id="PTHR10877:SF183">
    <property type="entry name" value="AT14535P-RELATED"/>
    <property type="match status" value="1"/>
</dbReference>
<reference evidence="9" key="1">
    <citation type="submission" date="2014-11" db="EMBL/GenBank/DDBJ databases">
        <authorList>
            <person name="Otto D Thomas"/>
            <person name="Naeem Raeece"/>
        </authorList>
    </citation>
    <scope>NUCLEOTIDE SEQUENCE</scope>
</reference>
<comment type="similarity">
    <text evidence="2">Belongs to the polycystin family.</text>
</comment>
<dbReference type="InterPro" id="IPR051223">
    <property type="entry name" value="Polycystin"/>
</dbReference>
<dbReference type="PANTHER" id="PTHR10877">
    <property type="entry name" value="POLYCYSTIN FAMILY MEMBER"/>
    <property type="match status" value="1"/>
</dbReference>
<accession>A0A0G4I2T7</accession>
<feature type="domain" description="Polycystin" evidence="8">
    <location>
        <begin position="769"/>
        <end position="842"/>
    </location>
</feature>